<dbReference type="KEGG" id="msr:AU15_20750"/>
<dbReference type="Gene3D" id="3.90.56.10">
    <property type="entry name" value="Monooxygenase component MmoB/DmpM"/>
    <property type="match status" value="1"/>
</dbReference>
<dbReference type="SUPFAM" id="SSF56029">
    <property type="entry name" value="Monooxygenase (hydroxylase) regulatory protein"/>
    <property type="match status" value="1"/>
</dbReference>
<reference evidence="2 3" key="1">
    <citation type="journal article" date="2014" name="Genome Announc.">
        <title>Draft Genome Sequences of Marinobacter similis A3d10T and Marinobacter salarius R9SW1T.</title>
        <authorList>
            <person name="Ivanova E.P."/>
            <person name="Ng H.J."/>
            <person name="Webb H.K."/>
            <person name="Feng G."/>
            <person name="Oshima K."/>
            <person name="Hattori M."/>
            <person name="Ohkuma M."/>
            <person name="Sergeev A.F."/>
            <person name="Mikhailov V.V."/>
            <person name="Crawford R.J."/>
            <person name="Sawabe T."/>
        </authorList>
    </citation>
    <scope>NUCLEOTIDE SEQUENCE [LARGE SCALE GENOMIC DNA]</scope>
    <source>
        <strain evidence="3">A3d10 and R9SW1</strain>
    </source>
</reference>
<dbReference type="HOGENOM" id="CLU_148539_0_0_6"/>
<evidence type="ECO:0000256" key="1">
    <source>
        <dbReference type="ARBA" id="ARBA00006313"/>
    </source>
</evidence>
<name>W5YU58_9GAMM</name>
<proteinExistence type="inferred from homology"/>
<dbReference type="Proteomes" id="UP000035081">
    <property type="component" value="Chromosome"/>
</dbReference>
<evidence type="ECO:0000313" key="3">
    <source>
        <dbReference type="Proteomes" id="UP000035081"/>
    </source>
</evidence>
<keyword evidence="2" id="KW-0503">Monooxygenase</keyword>
<evidence type="ECO:0000313" key="2">
    <source>
        <dbReference type="EMBL" id="AHI32772.1"/>
    </source>
</evidence>
<dbReference type="EMBL" id="CP007152">
    <property type="protein sequence ID" value="AHI32772.1"/>
    <property type="molecule type" value="Genomic_DNA"/>
</dbReference>
<keyword evidence="2" id="KW-0560">Oxidoreductase</keyword>
<dbReference type="InterPro" id="IPR003454">
    <property type="entry name" value="MOase_MmoB_DmpM"/>
</dbReference>
<dbReference type="GO" id="GO:0004497">
    <property type="term" value="F:monooxygenase activity"/>
    <property type="evidence" value="ECO:0007669"/>
    <property type="project" value="UniProtKB-KW"/>
</dbReference>
<gene>
    <name evidence="2" type="ORF">AU15_20750</name>
</gene>
<organism evidence="2 3">
    <name type="scientific">Marinobacter salarius</name>
    <dbReference type="NCBI Taxonomy" id="1420917"/>
    <lineage>
        <taxon>Bacteria</taxon>
        <taxon>Pseudomonadati</taxon>
        <taxon>Pseudomonadota</taxon>
        <taxon>Gammaproteobacteria</taxon>
        <taxon>Pseudomonadales</taxon>
        <taxon>Marinobacteraceae</taxon>
        <taxon>Marinobacter</taxon>
    </lineage>
</organism>
<dbReference type="Pfam" id="PF02406">
    <property type="entry name" value="MmoB_DmpM"/>
    <property type="match status" value="1"/>
</dbReference>
<dbReference type="InterPro" id="IPR036889">
    <property type="entry name" value="mOase_MmoB_DmpM_sf"/>
</dbReference>
<dbReference type="AlphaFoldDB" id="W5YU58"/>
<protein>
    <submittedName>
        <fullName evidence="2">Monooxygenase</fullName>
    </submittedName>
</protein>
<sequence>MKQIRENKMTTNTAQTLSASDKALNNNMVGPVVRAGDLAIAIGDAAEIDNPGKEIKIEDKIAYVRIGAEDELILRKETIEECLGRPFRMQELEINLSSFSGIIDMDSDRVRFYFNKHL</sequence>
<accession>W5YU58</accession>
<comment type="similarity">
    <text evidence="1">Belongs to the TmoD/XamoD family.</text>
</comment>